<dbReference type="AlphaFoldDB" id="V6TRA9"/>
<evidence type="ECO:0000313" key="4">
    <source>
        <dbReference type="Proteomes" id="UP000018040"/>
    </source>
</evidence>
<feature type="chain" id="PRO_5004752055" evidence="2">
    <location>
        <begin position="17"/>
        <end position="87"/>
    </location>
</feature>
<feature type="signal peptide" evidence="2">
    <location>
        <begin position="1"/>
        <end position="16"/>
    </location>
</feature>
<feature type="non-terminal residue" evidence="3">
    <location>
        <position position="1"/>
    </location>
</feature>
<feature type="compositionally biased region" description="Polar residues" evidence="1">
    <location>
        <begin position="68"/>
        <end position="77"/>
    </location>
</feature>
<protein>
    <submittedName>
        <fullName evidence="3">Serine/threonine protein kinase</fullName>
    </submittedName>
</protein>
<gene>
    <name evidence="3" type="ORF">GSB_151859</name>
</gene>
<keyword evidence="3" id="KW-0723">Serine/threonine-protein kinase</keyword>
<dbReference type="EMBL" id="AHHH01000138">
    <property type="protein sequence ID" value="ESU41241.1"/>
    <property type="molecule type" value="Genomic_DNA"/>
</dbReference>
<accession>V6TRA9</accession>
<keyword evidence="2" id="KW-0732">Signal</keyword>
<reference evidence="4" key="1">
    <citation type="submission" date="2012-02" db="EMBL/GenBank/DDBJ databases">
        <title>Genome sequencing of Giardia lamblia Genotypes A2 and B isolates (DH and GS) and comparative analysis with the genomes of Genotypes A1 and E (WB and Pig).</title>
        <authorList>
            <person name="Adam R."/>
            <person name="Dahlstrom E."/>
            <person name="Martens C."/>
            <person name="Bruno D."/>
            <person name="Barbian K."/>
            <person name="Porcella S.F."/>
            <person name="Nash T."/>
        </authorList>
    </citation>
    <scope>NUCLEOTIDE SEQUENCE</scope>
    <source>
        <strain evidence="4">GS</strain>
    </source>
</reference>
<evidence type="ECO:0000313" key="3">
    <source>
        <dbReference type="EMBL" id="ESU41241.1"/>
    </source>
</evidence>
<comment type="caution">
    <text evidence="3">The sequence shown here is derived from an EMBL/GenBank/DDBJ whole genome shotgun (WGS) entry which is preliminary data.</text>
</comment>
<feature type="region of interest" description="Disordered" evidence="1">
    <location>
        <begin position="41"/>
        <end position="87"/>
    </location>
</feature>
<evidence type="ECO:0000256" key="2">
    <source>
        <dbReference type="SAM" id="SignalP"/>
    </source>
</evidence>
<proteinExistence type="predicted"/>
<reference evidence="3 4" key="2">
    <citation type="journal article" date="2013" name="Genome Biol. Evol.">
        <title>Genome sequencing of Giardia lamblia genotypes A2 and B isolates (DH and GS) and comparative analysis with the genomes of genotypes A1 and E (WB and Pig).</title>
        <authorList>
            <person name="Adam R.D."/>
            <person name="Dahlstrom E.W."/>
            <person name="Martens C.A."/>
            <person name="Bruno D.P."/>
            <person name="Barbian K.D."/>
            <person name="Ricklefs S.M."/>
            <person name="Hernandez M.M."/>
            <person name="Narla N.P."/>
            <person name="Patel R.B."/>
            <person name="Porcella S.F."/>
            <person name="Nash T.E."/>
        </authorList>
    </citation>
    <scope>NUCLEOTIDE SEQUENCE [LARGE SCALE GENOMIC DNA]</scope>
    <source>
        <strain evidence="3 4">GS</strain>
    </source>
</reference>
<name>V6TRA9_GIAIN</name>
<sequence>VSFVLLSWSVLQAAAAVSPFVSWSSKSGHKRLYWHTGIRESSDGDHQRAHQNPSLSSPPISCLYAEPSVSSRTSTSPAPDLIEPLFL</sequence>
<dbReference type="Proteomes" id="UP000018040">
    <property type="component" value="Unassembled WGS sequence"/>
</dbReference>
<evidence type="ECO:0000256" key="1">
    <source>
        <dbReference type="SAM" id="MobiDB-lite"/>
    </source>
</evidence>
<organism evidence="3 4">
    <name type="scientific">Giardia intestinalis</name>
    <name type="common">Giardia lamblia</name>
    <dbReference type="NCBI Taxonomy" id="5741"/>
    <lineage>
        <taxon>Eukaryota</taxon>
        <taxon>Metamonada</taxon>
        <taxon>Diplomonadida</taxon>
        <taxon>Hexamitidae</taxon>
        <taxon>Giardiinae</taxon>
        <taxon>Giardia</taxon>
    </lineage>
</organism>
<keyword evidence="3" id="KW-0418">Kinase</keyword>
<keyword evidence="3" id="KW-0808">Transferase</keyword>
<feature type="compositionally biased region" description="Polar residues" evidence="1">
    <location>
        <begin position="50"/>
        <end position="59"/>
    </location>
</feature>
<dbReference type="GO" id="GO:0004674">
    <property type="term" value="F:protein serine/threonine kinase activity"/>
    <property type="evidence" value="ECO:0007669"/>
    <property type="project" value="UniProtKB-KW"/>
</dbReference>